<reference evidence="1 2" key="1">
    <citation type="journal article" date="2017" name="Mol. Plant">
        <title>The Genome of Medicinal Plant Macleaya cordata Provides New Insights into Benzylisoquinoline Alkaloids Metabolism.</title>
        <authorList>
            <person name="Liu X."/>
            <person name="Liu Y."/>
            <person name="Huang P."/>
            <person name="Ma Y."/>
            <person name="Qing Z."/>
            <person name="Tang Q."/>
            <person name="Cao H."/>
            <person name="Cheng P."/>
            <person name="Zheng Y."/>
            <person name="Yuan Z."/>
            <person name="Zhou Y."/>
            <person name="Liu J."/>
            <person name="Tang Z."/>
            <person name="Zhuo Y."/>
            <person name="Zhang Y."/>
            <person name="Yu L."/>
            <person name="Huang J."/>
            <person name="Yang P."/>
            <person name="Peng Q."/>
            <person name="Zhang J."/>
            <person name="Jiang W."/>
            <person name="Zhang Z."/>
            <person name="Lin K."/>
            <person name="Ro D.K."/>
            <person name="Chen X."/>
            <person name="Xiong X."/>
            <person name="Shang Y."/>
            <person name="Huang S."/>
            <person name="Zeng J."/>
        </authorList>
    </citation>
    <scope>NUCLEOTIDE SEQUENCE [LARGE SCALE GENOMIC DNA]</scope>
    <source>
        <strain evidence="2">cv. BLH2017</strain>
        <tissue evidence="1">Root</tissue>
    </source>
</reference>
<comment type="caution">
    <text evidence="1">The sequence shown here is derived from an EMBL/GenBank/DDBJ whole genome shotgun (WGS) entry which is preliminary data.</text>
</comment>
<sequence length="93" mass="10396">MAPISTVITDGNGLDFNFSRVINTEERRMLIELVQVLDQAPPLRVGADEFRCKFAVGNRFSARECYIEAITGEREEGMEGYTVCNLLVGVVRP</sequence>
<keyword evidence="2" id="KW-1185">Reference proteome</keyword>
<gene>
    <name evidence="1" type="ORF">BVC80_633g46</name>
</gene>
<dbReference type="AlphaFoldDB" id="A0A200QMZ3"/>
<evidence type="ECO:0000313" key="2">
    <source>
        <dbReference type="Proteomes" id="UP000195402"/>
    </source>
</evidence>
<evidence type="ECO:0000313" key="1">
    <source>
        <dbReference type="EMBL" id="OVA11833.1"/>
    </source>
</evidence>
<accession>A0A200QMZ3</accession>
<protein>
    <submittedName>
        <fullName evidence="1">Uncharacterized protein</fullName>
    </submittedName>
</protein>
<organism evidence="1 2">
    <name type="scientific">Macleaya cordata</name>
    <name type="common">Five-seeded plume-poppy</name>
    <name type="synonym">Bocconia cordata</name>
    <dbReference type="NCBI Taxonomy" id="56857"/>
    <lineage>
        <taxon>Eukaryota</taxon>
        <taxon>Viridiplantae</taxon>
        <taxon>Streptophyta</taxon>
        <taxon>Embryophyta</taxon>
        <taxon>Tracheophyta</taxon>
        <taxon>Spermatophyta</taxon>
        <taxon>Magnoliopsida</taxon>
        <taxon>Ranunculales</taxon>
        <taxon>Papaveraceae</taxon>
        <taxon>Papaveroideae</taxon>
        <taxon>Macleaya</taxon>
    </lineage>
</organism>
<proteinExistence type="predicted"/>
<name>A0A200QMZ3_MACCD</name>
<dbReference type="InParanoid" id="A0A200QMZ3"/>
<dbReference type="Proteomes" id="UP000195402">
    <property type="component" value="Unassembled WGS sequence"/>
</dbReference>
<dbReference type="EMBL" id="MVGT01001528">
    <property type="protein sequence ID" value="OVA11833.1"/>
    <property type="molecule type" value="Genomic_DNA"/>
</dbReference>